<feature type="region of interest" description="Disordered" evidence="1">
    <location>
        <begin position="282"/>
        <end position="308"/>
    </location>
</feature>
<proteinExistence type="predicted"/>
<accession>A0A8C9QWL9</accession>
<dbReference type="AlphaFoldDB" id="A0A8C9QWL9"/>
<feature type="compositionally biased region" description="Low complexity" evidence="1">
    <location>
        <begin position="739"/>
        <end position="751"/>
    </location>
</feature>
<feature type="compositionally biased region" description="Polar residues" evidence="1">
    <location>
        <begin position="538"/>
        <end position="559"/>
    </location>
</feature>
<evidence type="ECO:0000313" key="3">
    <source>
        <dbReference type="Proteomes" id="UP000694397"/>
    </source>
</evidence>
<dbReference type="GeneTree" id="ENSGT00940000167812"/>
<reference evidence="2" key="3">
    <citation type="submission" date="2025-09" db="UniProtKB">
        <authorList>
            <consortium name="Ensembl"/>
        </authorList>
    </citation>
    <scope>IDENTIFICATION</scope>
</reference>
<keyword evidence="3" id="KW-1185">Reference proteome</keyword>
<dbReference type="InterPro" id="IPR028004">
    <property type="entry name" value="DUF4643"/>
</dbReference>
<feature type="region of interest" description="Disordered" evidence="1">
    <location>
        <begin position="952"/>
        <end position="1010"/>
    </location>
</feature>
<feature type="compositionally biased region" description="Basic and acidic residues" evidence="1">
    <location>
        <begin position="715"/>
        <end position="734"/>
    </location>
</feature>
<feature type="region of interest" description="Disordered" evidence="1">
    <location>
        <begin position="705"/>
        <end position="768"/>
    </location>
</feature>
<evidence type="ECO:0000313" key="2">
    <source>
        <dbReference type="Ensembl" id="ENSSFOP00015001948.2"/>
    </source>
</evidence>
<feature type="region of interest" description="Disordered" evidence="1">
    <location>
        <begin position="1044"/>
        <end position="1093"/>
    </location>
</feature>
<dbReference type="OrthoDB" id="329227at2759"/>
<feature type="region of interest" description="Disordered" evidence="1">
    <location>
        <begin position="320"/>
        <end position="371"/>
    </location>
</feature>
<dbReference type="Proteomes" id="UP000694397">
    <property type="component" value="Chromosome 5"/>
</dbReference>
<feature type="compositionally biased region" description="Low complexity" evidence="1">
    <location>
        <begin position="56"/>
        <end position="65"/>
    </location>
</feature>
<feature type="compositionally biased region" description="Basic and acidic residues" evidence="1">
    <location>
        <begin position="442"/>
        <end position="465"/>
    </location>
</feature>
<dbReference type="PANTHER" id="PTHR38004:SF1">
    <property type="entry name" value="PROLINE-RICH PROTEIN 33"/>
    <property type="match status" value="1"/>
</dbReference>
<reference evidence="2" key="2">
    <citation type="submission" date="2025-08" db="UniProtKB">
        <authorList>
            <consortium name="Ensembl"/>
        </authorList>
    </citation>
    <scope>IDENTIFICATION</scope>
</reference>
<feature type="compositionally biased region" description="Basic and acidic residues" evidence="1">
    <location>
        <begin position="984"/>
        <end position="994"/>
    </location>
</feature>
<sequence>MWLISENETLMAVSYGNVTQPGLLSQQFPPPLLPKPGKDNVRLQKLLKKTAKKKAAAPASQAPAPYRSSLSPVTEASPDLEKSDPSTPPKTPETPIYGISTHPRFSVRPLYQHIASPYPHLRAAKIARFSPPAHAPLVHSSFQLTAPLHVSSEAECTEAVSKSAPTLQSTQWQAPVIEQRPKLASPRAPHTGIAPGKHSLQALTTEVPKAKKPMFDVPQITMYTAKASFYEIKSPLYDSSGVKTRNKTPTFEVKRGTTPTSELKRVATPTHEVMRSITPTHEVKRGSTPTHEVKRVSTPTHEVKRGATPTHEVKRVATPTHEVKRGSTPTHEVKRGSTPTHEVKRGATPTHEVKRSSTPTHEVKRGATPTHEVKRGLTPTHEVKRVATPTHEVKRGATPTHEVKRGATPTHEVKRAATPTHEVKRGATPTHEVKRAATPTHEVKRGATPTHEVKRGATPTHEVKRAATPPSEVKRGTTPTYESRRISTPTYEISVARTPSGRPKTPSYSAPRAKTPVFEVSRANPLLFAAFSPSASSQEENLSTVQRPKTPTSLSSATKMTPDKSLKPDISLDSKESRTVHDVSALETSRTEKTTAIASSKYEKPKTPTSESAETPSFGYQRPKTPTKESPKPVVSSFGIQRSKTPTYGTSKSITPQMGYHRPKTPIFEVLKPKPYYGLTPAEYVAYGGIQSITPVYAVSRPKTPTYEVPQSETPTHEISKETLHEVSKPKPISEEPETTSSKESISTTSPMEHAAARSKTPSNEMRPMHDLEITKSIRTDTEKLEVHTFGVPRVKTPTYEKQRTKIPTLETLSIRTPALEMQRAESSLSEVTMQVSQKITLKTLISEGQQLETPSSEAQTPKLTLAPRASPSPLDTLEKSTPIYPSEMVKTPDKELSVTKRVLSQTVAEPSVPQQVLQPEEQLQPTASEKTEPILSTMSIPIPQVISSLHPPTVTDSTILPPVQLGDSTKDREKSVMDSSAEAEVKTSQDKTSGRPAVSTIPSSEDQGVISFPEAEPLLKVVQKPKGLKSKVSGWSRLKKHMVVEPEEPKFPEPEPESKKDAPVDQHERPDGQEKTGEGSIGQDEPKGKDSPRAAKMWDAVLFQMFSTKENILQQINANKREEEKKDIVKDAKEIPSFVHRLPLLLYSPRFDARKLKEAASKSTTKISTVFEMGLITRKHQDEEPKDFNRTAKGFSVQLHATEACVTQTPTAMRVRIPKKHIYQREITHCKM</sequence>
<feature type="region of interest" description="Disordered" evidence="1">
    <location>
        <begin position="908"/>
        <end position="931"/>
    </location>
</feature>
<feature type="compositionally biased region" description="Polar residues" evidence="1">
    <location>
        <begin position="638"/>
        <end position="656"/>
    </location>
</feature>
<reference evidence="2 3" key="1">
    <citation type="submission" date="2019-04" db="EMBL/GenBank/DDBJ databases">
        <authorList>
            <consortium name="Wellcome Sanger Institute Data Sharing"/>
        </authorList>
    </citation>
    <scope>NUCLEOTIDE SEQUENCE [LARGE SCALE GENOMIC DNA]</scope>
</reference>
<feature type="compositionally biased region" description="Basic and acidic residues" evidence="1">
    <location>
        <begin position="1044"/>
        <end position="1078"/>
    </location>
</feature>
<dbReference type="Ensembl" id="ENSSFOT00015001988.2">
    <property type="protein sequence ID" value="ENSSFOP00015001948.2"/>
    <property type="gene ID" value="ENSSFOG00015001312.2"/>
</dbReference>
<name>A0A8C9QWL9_SCLFO</name>
<dbReference type="Pfam" id="PF15485">
    <property type="entry name" value="DUF4643"/>
    <property type="match status" value="1"/>
</dbReference>
<feature type="compositionally biased region" description="Polar residues" evidence="1">
    <location>
        <begin position="849"/>
        <end position="863"/>
    </location>
</feature>
<feature type="compositionally biased region" description="Polar residues" evidence="1">
    <location>
        <begin position="477"/>
        <end position="491"/>
    </location>
</feature>
<feature type="region of interest" description="Disordered" evidence="1">
    <location>
        <begin position="533"/>
        <end position="661"/>
    </location>
</feature>
<feature type="region of interest" description="Disordered" evidence="1">
    <location>
        <begin position="442"/>
        <end position="512"/>
    </location>
</feature>
<organism evidence="2 3">
    <name type="scientific">Scleropages formosus</name>
    <name type="common">Asian bonytongue</name>
    <name type="synonym">Osteoglossum formosum</name>
    <dbReference type="NCBI Taxonomy" id="113540"/>
    <lineage>
        <taxon>Eukaryota</taxon>
        <taxon>Metazoa</taxon>
        <taxon>Chordata</taxon>
        <taxon>Craniata</taxon>
        <taxon>Vertebrata</taxon>
        <taxon>Euteleostomi</taxon>
        <taxon>Actinopterygii</taxon>
        <taxon>Neopterygii</taxon>
        <taxon>Teleostei</taxon>
        <taxon>Osteoglossocephala</taxon>
        <taxon>Osteoglossomorpha</taxon>
        <taxon>Osteoglossiformes</taxon>
        <taxon>Osteoglossidae</taxon>
        <taxon>Scleropages</taxon>
    </lineage>
</organism>
<feature type="region of interest" description="Disordered" evidence="1">
    <location>
        <begin position="849"/>
        <end position="892"/>
    </location>
</feature>
<feature type="compositionally biased region" description="Basic residues" evidence="1">
    <location>
        <begin position="46"/>
        <end position="55"/>
    </location>
</feature>
<evidence type="ECO:0000256" key="1">
    <source>
        <dbReference type="SAM" id="MobiDB-lite"/>
    </source>
</evidence>
<dbReference type="PANTHER" id="PTHR38004">
    <property type="entry name" value="PROLINE-RICH PROTEIN 33"/>
    <property type="match status" value="1"/>
</dbReference>
<feature type="compositionally biased region" description="Basic and acidic residues" evidence="1">
    <location>
        <begin position="561"/>
        <end position="581"/>
    </location>
</feature>
<feature type="compositionally biased region" description="Low complexity" evidence="1">
    <location>
        <begin position="913"/>
        <end position="926"/>
    </location>
</feature>
<feature type="region of interest" description="Disordered" evidence="1">
    <location>
        <begin position="46"/>
        <end position="101"/>
    </location>
</feature>
<protein>
    <submittedName>
        <fullName evidence="2">Proline rich 33</fullName>
    </submittedName>
</protein>